<dbReference type="GO" id="GO:0008762">
    <property type="term" value="F:UDP-N-acetylmuramate dehydrogenase activity"/>
    <property type="evidence" value="ECO:0007669"/>
    <property type="project" value="UniProtKB-EC"/>
</dbReference>
<evidence type="ECO:0000256" key="18">
    <source>
        <dbReference type="ARBA" id="ARBA00031026"/>
    </source>
</evidence>
<reference evidence="22 23" key="1">
    <citation type="submission" date="2023-02" db="EMBL/GenBank/DDBJ databases">
        <title>Description and genomic characterization of Microbulbifer bruguierae sp. nov., isolated from the sediment of mangrove plant Bruguiera sexangula.</title>
        <authorList>
            <person name="Long M."/>
        </authorList>
    </citation>
    <scope>NUCLEOTIDE SEQUENCE [LARGE SCALE GENOMIC DNA]</scope>
    <source>
        <strain evidence="22 23">H12</strain>
    </source>
</reference>
<dbReference type="SUPFAM" id="SSF56176">
    <property type="entry name" value="FAD-binding/transporter-associated domain-like"/>
    <property type="match status" value="1"/>
</dbReference>
<dbReference type="Gene3D" id="3.90.78.10">
    <property type="entry name" value="UDP-N-acetylenolpyruvoylglucosamine reductase, C-terminal domain"/>
    <property type="match status" value="1"/>
</dbReference>
<comment type="similarity">
    <text evidence="5 20">Belongs to the MurB family.</text>
</comment>
<name>A0ABY8NE26_9GAMM</name>
<evidence type="ECO:0000256" key="4">
    <source>
        <dbReference type="ARBA" id="ARBA00004752"/>
    </source>
</evidence>
<keyword evidence="11 20" id="KW-0274">FAD</keyword>
<protein>
    <recommendedName>
        <fullName evidence="7 20">UDP-N-acetylenolpyruvoylglucosamine reductase</fullName>
        <ecNumber evidence="6 20">1.3.1.98</ecNumber>
    </recommendedName>
    <alternativeName>
        <fullName evidence="18 20">UDP-N-acetylmuramate dehydrogenase</fullName>
    </alternativeName>
</protein>
<dbReference type="NCBIfam" id="TIGR00179">
    <property type="entry name" value="murB"/>
    <property type="match status" value="1"/>
</dbReference>
<comment type="catalytic activity">
    <reaction evidence="19 20">
        <text>UDP-N-acetyl-alpha-D-muramate + NADP(+) = UDP-N-acetyl-3-O-(1-carboxyvinyl)-alpha-D-glucosamine + NADPH + H(+)</text>
        <dbReference type="Rhea" id="RHEA:12248"/>
        <dbReference type="ChEBI" id="CHEBI:15378"/>
        <dbReference type="ChEBI" id="CHEBI:57783"/>
        <dbReference type="ChEBI" id="CHEBI:58349"/>
        <dbReference type="ChEBI" id="CHEBI:68483"/>
        <dbReference type="ChEBI" id="CHEBI:70757"/>
        <dbReference type="EC" id="1.3.1.98"/>
    </reaction>
</comment>
<dbReference type="SUPFAM" id="SSF56194">
    <property type="entry name" value="Uridine diphospho-N-Acetylenolpyruvylglucosamine reductase, MurB, C-terminal domain"/>
    <property type="match status" value="1"/>
</dbReference>
<dbReference type="PANTHER" id="PTHR21071">
    <property type="entry name" value="UDP-N-ACETYLENOLPYRUVOYLGLUCOSAMINE REDUCTASE"/>
    <property type="match status" value="1"/>
</dbReference>
<keyword evidence="14 20" id="KW-0573">Peptidoglycan synthesis</keyword>
<evidence type="ECO:0000256" key="5">
    <source>
        <dbReference type="ARBA" id="ARBA00010485"/>
    </source>
</evidence>
<evidence type="ECO:0000256" key="9">
    <source>
        <dbReference type="ARBA" id="ARBA00022618"/>
    </source>
</evidence>
<evidence type="ECO:0000256" key="17">
    <source>
        <dbReference type="ARBA" id="ARBA00023316"/>
    </source>
</evidence>
<dbReference type="PROSITE" id="PS51387">
    <property type="entry name" value="FAD_PCMH"/>
    <property type="match status" value="1"/>
</dbReference>
<dbReference type="RefSeq" id="WP_280321003.1">
    <property type="nucleotide sequence ID" value="NZ_CP118605.1"/>
</dbReference>
<dbReference type="Pfam" id="PF01565">
    <property type="entry name" value="FAD_binding_4"/>
    <property type="match status" value="1"/>
</dbReference>
<dbReference type="PANTHER" id="PTHR21071:SF4">
    <property type="entry name" value="UDP-N-ACETYLENOLPYRUVOYLGLUCOSAMINE REDUCTASE"/>
    <property type="match status" value="1"/>
</dbReference>
<evidence type="ECO:0000256" key="13">
    <source>
        <dbReference type="ARBA" id="ARBA00022960"/>
    </source>
</evidence>
<keyword evidence="23" id="KW-1185">Reference proteome</keyword>
<proteinExistence type="inferred from homology"/>
<comment type="function">
    <text evidence="2 20">Cell wall formation.</text>
</comment>
<dbReference type="NCBIfam" id="NF000755">
    <property type="entry name" value="PRK00046.1"/>
    <property type="match status" value="1"/>
</dbReference>
<evidence type="ECO:0000256" key="1">
    <source>
        <dbReference type="ARBA" id="ARBA00001974"/>
    </source>
</evidence>
<dbReference type="InterPro" id="IPR006094">
    <property type="entry name" value="Oxid_FAD_bind_N"/>
</dbReference>
<evidence type="ECO:0000259" key="21">
    <source>
        <dbReference type="PROSITE" id="PS51387"/>
    </source>
</evidence>
<comment type="pathway">
    <text evidence="4 20">Cell wall biogenesis; peptidoglycan biosynthesis.</text>
</comment>
<accession>A0ABY8NE26</accession>
<dbReference type="InterPro" id="IPR003170">
    <property type="entry name" value="MurB"/>
</dbReference>
<keyword evidence="10 20" id="KW-0285">Flavoprotein</keyword>
<dbReference type="InterPro" id="IPR016167">
    <property type="entry name" value="FAD-bd_PCMH_sub1"/>
</dbReference>
<dbReference type="Gene3D" id="3.30.465.10">
    <property type="match status" value="1"/>
</dbReference>
<keyword evidence="13 20" id="KW-0133">Cell shape</keyword>
<evidence type="ECO:0000256" key="6">
    <source>
        <dbReference type="ARBA" id="ARBA00012518"/>
    </source>
</evidence>
<feature type="active site" evidence="20">
    <location>
        <position position="178"/>
    </location>
</feature>
<evidence type="ECO:0000256" key="11">
    <source>
        <dbReference type="ARBA" id="ARBA00022827"/>
    </source>
</evidence>
<feature type="active site" evidence="20">
    <location>
        <position position="349"/>
    </location>
</feature>
<dbReference type="EMBL" id="CP118605">
    <property type="protein sequence ID" value="WGL17175.1"/>
    <property type="molecule type" value="Genomic_DNA"/>
</dbReference>
<organism evidence="22 23">
    <name type="scientific">Microbulbifer bruguierae</name>
    <dbReference type="NCBI Taxonomy" id="3029061"/>
    <lineage>
        <taxon>Bacteria</taxon>
        <taxon>Pseudomonadati</taxon>
        <taxon>Pseudomonadota</taxon>
        <taxon>Gammaproteobacteria</taxon>
        <taxon>Cellvibrionales</taxon>
        <taxon>Microbulbiferaceae</taxon>
        <taxon>Microbulbifer</taxon>
    </lineage>
</organism>
<dbReference type="Proteomes" id="UP001236500">
    <property type="component" value="Chromosome"/>
</dbReference>
<dbReference type="InterPro" id="IPR011601">
    <property type="entry name" value="MurB_C"/>
</dbReference>
<keyword evidence="16 20" id="KW-0131">Cell cycle</keyword>
<dbReference type="Pfam" id="PF02873">
    <property type="entry name" value="MurB_C"/>
    <property type="match status" value="1"/>
</dbReference>
<evidence type="ECO:0000313" key="23">
    <source>
        <dbReference type="Proteomes" id="UP001236500"/>
    </source>
</evidence>
<evidence type="ECO:0000256" key="16">
    <source>
        <dbReference type="ARBA" id="ARBA00023306"/>
    </source>
</evidence>
<evidence type="ECO:0000256" key="15">
    <source>
        <dbReference type="ARBA" id="ARBA00023002"/>
    </source>
</evidence>
<gene>
    <name evidence="20 22" type="primary">murB</name>
    <name evidence="22" type="ORF">PVT68_02470</name>
</gene>
<feature type="domain" description="FAD-binding PCMH-type" evidence="21">
    <location>
        <begin position="31"/>
        <end position="202"/>
    </location>
</feature>
<evidence type="ECO:0000313" key="22">
    <source>
        <dbReference type="EMBL" id="WGL17175.1"/>
    </source>
</evidence>
<comment type="subcellular location">
    <subcellularLocation>
        <location evidence="3 20">Cytoplasm</location>
    </subcellularLocation>
</comment>
<evidence type="ECO:0000256" key="19">
    <source>
        <dbReference type="ARBA" id="ARBA00048914"/>
    </source>
</evidence>
<keyword evidence="12 20" id="KW-0521">NADP</keyword>
<keyword evidence="9 20" id="KW-0132">Cell division</keyword>
<comment type="cofactor">
    <cofactor evidence="1 20">
        <name>FAD</name>
        <dbReference type="ChEBI" id="CHEBI:57692"/>
    </cofactor>
</comment>
<sequence>MGHWLLAGYRREFWDDMIQSDVDLQPFNTMTIAAQAKYFCAASSLDDVREALVFAREHQLPILPLGGGSNIVLTGDYPGLALHLGLQGLEFETLDEGVRVRAAAGENWHQLVMRCVAMDRGGLENLALIPGNIGAAPIQNIGAYGVELKDSFEQLTAMEIASGELVTFSAADCRFGYRDSVFKGAAKDRYLICEVVLKLSNDWQPAVEYPALQQYFAERKQSQKGLTPSAIANAVIAIRNSKLPNPVEIPNTGSFFKNPLVSSTKYTALKLQYPDLVAFAAGDCWKLAAGWLIDKAGWRGFRRDGVGVHDRQALVLVNPGHRCGSEVVALANDIAADIQHKFGVVLEPEPRFYP</sequence>
<dbReference type="InterPro" id="IPR016169">
    <property type="entry name" value="FAD-bd_PCMH_sub2"/>
</dbReference>
<keyword evidence="15 20" id="KW-0560">Oxidoreductase</keyword>
<dbReference type="Gene3D" id="3.30.43.10">
    <property type="entry name" value="Uridine Diphospho-n-acetylenolpyruvylglucosamine Reductase, domain 2"/>
    <property type="match status" value="1"/>
</dbReference>
<evidence type="ECO:0000256" key="14">
    <source>
        <dbReference type="ARBA" id="ARBA00022984"/>
    </source>
</evidence>
<evidence type="ECO:0000256" key="8">
    <source>
        <dbReference type="ARBA" id="ARBA00022490"/>
    </source>
</evidence>
<evidence type="ECO:0000256" key="12">
    <source>
        <dbReference type="ARBA" id="ARBA00022857"/>
    </source>
</evidence>
<dbReference type="InterPro" id="IPR036318">
    <property type="entry name" value="FAD-bd_PCMH-like_sf"/>
</dbReference>
<evidence type="ECO:0000256" key="7">
    <source>
        <dbReference type="ARBA" id="ARBA00015188"/>
    </source>
</evidence>
<feature type="active site" description="Proton donor" evidence="20">
    <location>
        <position position="254"/>
    </location>
</feature>
<evidence type="ECO:0000256" key="2">
    <source>
        <dbReference type="ARBA" id="ARBA00003921"/>
    </source>
</evidence>
<dbReference type="HAMAP" id="MF_00037">
    <property type="entry name" value="MurB"/>
    <property type="match status" value="1"/>
</dbReference>
<keyword evidence="8 20" id="KW-0963">Cytoplasm</keyword>
<dbReference type="EC" id="1.3.1.98" evidence="6 20"/>
<dbReference type="InterPro" id="IPR016166">
    <property type="entry name" value="FAD-bd_PCMH"/>
</dbReference>
<keyword evidence="17 20" id="KW-0961">Cell wall biogenesis/degradation</keyword>
<evidence type="ECO:0000256" key="3">
    <source>
        <dbReference type="ARBA" id="ARBA00004496"/>
    </source>
</evidence>
<dbReference type="InterPro" id="IPR036635">
    <property type="entry name" value="MurB_C_sf"/>
</dbReference>
<evidence type="ECO:0000256" key="20">
    <source>
        <dbReference type="HAMAP-Rule" id="MF_00037"/>
    </source>
</evidence>
<evidence type="ECO:0000256" key="10">
    <source>
        <dbReference type="ARBA" id="ARBA00022630"/>
    </source>
</evidence>